<proteinExistence type="predicted"/>
<evidence type="ECO:0000313" key="2">
    <source>
        <dbReference type="EMBL" id="PJE76983.1"/>
    </source>
</evidence>
<organism evidence="2 3">
    <name type="scientific">Candidatus Uhrbacteria bacterium CG10_big_fil_rev_8_21_14_0_10_48_16</name>
    <dbReference type="NCBI Taxonomy" id="1975038"/>
    <lineage>
        <taxon>Bacteria</taxon>
        <taxon>Candidatus Uhriibacteriota</taxon>
    </lineage>
</organism>
<sequence>MHEELTKSDFQEAVRGIHIVIGDLSQKMVAGFEQVDQRFEQVDQRFEQIDQRFELVDQRFEQVDQQFNQVNQKFEQVDEKFKEVNKQFKQINKHLEEVDQQFVGVNKNFKGIYTQLKEASEDRRSIREELADLTIMTKVGFDDLSRKVDDNTKTIAGVDMRIHRLTDVVYDHHLRLRLLEKT</sequence>
<gene>
    <name evidence="2" type="ORF">COV05_02215</name>
</gene>
<dbReference type="AlphaFoldDB" id="A0A2M8LHR7"/>
<comment type="caution">
    <text evidence="2">The sequence shown here is derived from an EMBL/GenBank/DDBJ whole genome shotgun (WGS) entry which is preliminary data.</text>
</comment>
<dbReference type="Proteomes" id="UP000231436">
    <property type="component" value="Unassembled WGS sequence"/>
</dbReference>
<evidence type="ECO:0000256" key="1">
    <source>
        <dbReference type="SAM" id="Coils"/>
    </source>
</evidence>
<evidence type="ECO:0000313" key="3">
    <source>
        <dbReference type="Proteomes" id="UP000231436"/>
    </source>
</evidence>
<keyword evidence="1" id="KW-0175">Coiled coil</keyword>
<reference evidence="3" key="1">
    <citation type="submission" date="2017-09" db="EMBL/GenBank/DDBJ databases">
        <title>Depth-based differentiation of microbial function through sediment-hosted aquifers and enrichment of novel symbionts in the deep terrestrial subsurface.</title>
        <authorList>
            <person name="Probst A.J."/>
            <person name="Ladd B."/>
            <person name="Jarett J.K."/>
            <person name="Geller-Mcgrath D.E."/>
            <person name="Sieber C.M.K."/>
            <person name="Emerson J.B."/>
            <person name="Anantharaman K."/>
            <person name="Thomas B.C."/>
            <person name="Malmstrom R."/>
            <person name="Stieglmeier M."/>
            <person name="Klingl A."/>
            <person name="Woyke T."/>
            <person name="Ryan C.M."/>
            <person name="Banfield J.F."/>
        </authorList>
    </citation>
    <scope>NUCLEOTIDE SEQUENCE [LARGE SCALE GENOMIC DNA]</scope>
</reference>
<feature type="coiled-coil region" evidence="1">
    <location>
        <begin position="67"/>
        <end position="136"/>
    </location>
</feature>
<dbReference type="SUPFAM" id="SSF57997">
    <property type="entry name" value="Tropomyosin"/>
    <property type="match status" value="1"/>
</dbReference>
<evidence type="ECO:0008006" key="4">
    <source>
        <dbReference type="Google" id="ProtNLM"/>
    </source>
</evidence>
<accession>A0A2M8LHR7</accession>
<name>A0A2M8LHR7_9BACT</name>
<dbReference type="EMBL" id="PFEU01000008">
    <property type="protein sequence ID" value="PJE76983.1"/>
    <property type="molecule type" value="Genomic_DNA"/>
</dbReference>
<dbReference type="Gene3D" id="3.90.20.10">
    <property type="match status" value="2"/>
</dbReference>
<protein>
    <recommendedName>
        <fullName evidence="4">t-SNARE coiled-coil homology domain-containing protein</fullName>
    </recommendedName>
</protein>